<keyword evidence="4" id="KW-1133">Transmembrane helix</keyword>
<dbReference type="Proteomes" id="UP001054945">
    <property type="component" value="Unassembled WGS sequence"/>
</dbReference>
<dbReference type="SUPFAM" id="SSF46966">
    <property type="entry name" value="Spectrin repeat"/>
    <property type="match status" value="3"/>
</dbReference>
<keyword evidence="5" id="KW-0472">Membrane</keyword>
<feature type="region of interest" description="Disordered" evidence="6">
    <location>
        <begin position="519"/>
        <end position="550"/>
    </location>
</feature>
<dbReference type="InterPro" id="IPR057057">
    <property type="entry name" value="Spectrin_SYNE1"/>
</dbReference>
<dbReference type="PANTHER" id="PTHR47535:SF1">
    <property type="entry name" value="NESPRIN-1"/>
    <property type="match status" value="1"/>
</dbReference>
<comment type="caution">
    <text evidence="8">The sequence shown here is derived from an EMBL/GenBank/DDBJ whole genome shotgun (WGS) entry which is preliminary data.</text>
</comment>
<evidence type="ECO:0000256" key="5">
    <source>
        <dbReference type="ARBA" id="ARBA00023136"/>
    </source>
</evidence>
<keyword evidence="2" id="KW-0812">Transmembrane</keyword>
<sequence length="710" mass="83504">MEHKNMDTKKKYLLFLQQYTVFIDQQKIFQEYDKNYAHTKSNIETCQHVGALDTKEMDKVDKFFLFCQSSTLLAWLDKAEVAINKDTETQLEFFNDLTQWVERKNQVVESGEYLAATCREEISNETKQTIGNVKRRWDKLHPHLQEFLVSGEILRGRHLFQKSLKQLQMWLQEAEIILSTTVPCRPPDLEHFMDQLKVGLFNKEKLLHVKTNLMSYIPLLYQLVPLQSTFDKGYTDINLWLNEAEKLISSYGIPSSAQAISVLQDKHKEFFSQLNDSIIKDLFGSSEAVLATLPAAEQTPVRETVMGLQERWNNMIERIPFHLRVQEFRLKETEFSHQLHEMKRELNAEQQMIDSGDSSESILKRHKNWPCKENLDFLKTLSNEYKISPSKDINLKESYVKHQKEWLEVEKQIEGILSQLQKLRADWKEYCERFNDLLNWMDEVEKNIQCITKDITSSQEFETMKTKFLSVCQTVDSRREDVKWLVRKLDSLMSHIPKEEATEEQRKLDVLLQRYKSLLPERSTPPSSSPKPSRNASPTEKRSLSVQKGKELGKLQRSPKFVEKDVTELEKTWEEVYQKATTKLINLKNASHLWNDYDKQKDEIFRLLKQADDELKKLRESAKLQQPPKQYKRLHQTSRNPPGETQVCRQQFGTEARRKTTTSSAERSRRNREQSPDGAVDFERKRGILGALHQKMDKIQLQAGRFRFQC</sequence>
<feature type="region of interest" description="Disordered" evidence="6">
    <location>
        <begin position="624"/>
        <end position="682"/>
    </location>
</feature>
<dbReference type="GO" id="GO:0005640">
    <property type="term" value="C:nuclear outer membrane"/>
    <property type="evidence" value="ECO:0007669"/>
    <property type="project" value="TreeGrafter"/>
</dbReference>
<dbReference type="PANTHER" id="PTHR47535">
    <property type="entry name" value="MUSCLE-SPECIFIC PROTEIN 300 KDA, ISOFORM G"/>
    <property type="match status" value="1"/>
</dbReference>
<dbReference type="Pfam" id="PF00435">
    <property type="entry name" value="Spectrin"/>
    <property type="match status" value="1"/>
</dbReference>
<name>A0AAV4W8S7_CAEEX</name>
<dbReference type="AlphaFoldDB" id="A0AAV4W8S7"/>
<organism evidence="8 9">
    <name type="scientific">Caerostris extrusa</name>
    <name type="common">Bark spider</name>
    <name type="synonym">Caerostris bankana</name>
    <dbReference type="NCBI Taxonomy" id="172846"/>
    <lineage>
        <taxon>Eukaryota</taxon>
        <taxon>Metazoa</taxon>
        <taxon>Ecdysozoa</taxon>
        <taxon>Arthropoda</taxon>
        <taxon>Chelicerata</taxon>
        <taxon>Arachnida</taxon>
        <taxon>Araneae</taxon>
        <taxon>Araneomorphae</taxon>
        <taxon>Entelegynae</taxon>
        <taxon>Araneoidea</taxon>
        <taxon>Araneidae</taxon>
        <taxon>Caerostris</taxon>
    </lineage>
</organism>
<gene>
    <name evidence="8" type="primary">Syne1_1</name>
    <name evidence="8" type="ORF">CEXT_458521</name>
</gene>
<dbReference type="InterPro" id="IPR052403">
    <property type="entry name" value="LINC-complex_assoc"/>
</dbReference>
<dbReference type="GO" id="GO:0007097">
    <property type="term" value="P:nuclear migration"/>
    <property type="evidence" value="ECO:0007669"/>
    <property type="project" value="TreeGrafter"/>
</dbReference>
<protein>
    <submittedName>
        <fullName evidence="8">Nesprin-1</fullName>
    </submittedName>
</protein>
<accession>A0AAV4W8S7</accession>
<evidence type="ECO:0000256" key="2">
    <source>
        <dbReference type="ARBA" id="ARBA00022692"/>
    </source>
</evidence>
<reference evidence="8 9" key="1">
    <citation type="submission" date="2021-06" db="EMBL/GenBank/DDBJ databases">
        <title>Caerostris extrusa draft genome.</title>
        <authorList>
            <person name="Kono N."/>
            <person name="Arakawa K."/>
        </authorList>
    </citation>
    <scope>NUCLEOTIDE SEQUENCE [LARGE SCALE GENOMIC DNA]</scope>
</reference>
<dbReference type="InterPro" id="IPR002017">
    <property type="entry name" value="Spectrin_repeat"/>
</dbReference>
<evidence type="ECO:0000256" key="6">
    <source>
        <dbReference type="SAM" id="MobiDB-lite"/>
    </source>
</evidence>
<evidence type="ECO:0000259" key="7">
    <source>
        <dbReference type="Pfam" id="PF25034"/>
    </source>
</evidence>
<dbReference type="GO" id="GO:0005737">
    <property type="term" value="C:cytoplasm"/>
    <property type="evidence" value="ECO:0007669"/>
    <property type="project" value="TreeGrafter"/>
</dbReference>
<evidence type="ECO:0000256" key="4">
    <source>
        <dbReference type="ARBA" id="ARBA00022989"/>
    </source>
</evidence>
<evidence type="ECO:0000313" key="8">
    <source>
        <dbReference type="EMBL" id="GIY79300.1"/>
    </source>
</evidence>
<dbReference type="InterPro" id="IPR018159">
    <property type="entry name" value="Spectrin/alpha-actinin"/>
</dbReference>
<dbReference type="GO" id="GO:0051015">
    <property type="term" value="F:actin filament binding"/>
    <property type="evidence" value="ECO:0007669"/>
    <property type="project" value="TreeGrafter"/>
</dbReference>
<proteinExistence type="predicted"/>
<keyword evidence="9" id="KW-1185">Reference proteome</keyword>
<keyword evidence="3" id="KW-0677">Repeat</keyword>
<dbReference type="EMBL" id="BPLR01015868">
    <property type="protein sequence ID" value="GIY79300.1"/>
    <property type="molecule type" value="Genomic_DNA"/>
</dbReference>
<feature type="compositionally biased region" description="Basic and acidic residues" evidence="6">
    <location>
        <begin position="666"/>
        <end position="682"/>
    </location>
</feature>
<dbReference type="Pfam" id="PF25034">
    <property type="entry name" value="Spectrin_SYNE1"/>
    <property type="match status" value="1"/>
</dbReference>
<dbReference type="GO" id="GO:0034993">
    <property type="term" value="C:meiotic nuclear membrane microtubule tethering complex"/>
    <property type="evidence" value="ECO:0007669"/>
    <property type="project" value="TreeGrafter"/>
</dbReference>
<feature type="compositionally biased region" description="Low complexity" evidence="6">
    <location>
        <begin position="519"/>
        <end position="538"/>
    </location>
</feature>
<feature type="compositionally biased region" description="Basic and acidic residues" evidence="6">
    <location>
        <begin position="539"/>
        <end position="550"/>
    </location>
</feature>
<evidence type="ECO:0000256" key="1">
    <source>
        <dbReference type="ARBA" id="ARBA00004370"/>
    </source>
</evidence>
<evidence type="ECO:0000313" key="9">
    <source>
        <dbReference type="Proteomes" id="UP001054945"/>
    </source>
</evidence>
<dbReference type="SMART" id="SM00150">
    <property type="entry name" value="SPEC"/>
    <property type="match status" value="2"/>
</dbReference>
<comment type="subcellular location">
    <subcellularLocation>
        <location evidence="1">Membrane</location>
    </subcellularLocation>
</comment>
<feature type="domain" description="Nesprin-1 spectrin repeats region" evidence="7">
    <location>
        <begin position="69"/>
        <end position="147"/>
    </location>
</feature>
<evidence type="ECO:0000256" key="3">
    <source>
        <dbReference type="ARBA" id="ARBA00022737"/>
    </source>
</evidence>
<dbReference type="Gene3D" id="1.20.58.60">
    <property type="match status" value="3"/>
</dbReference>